<organism evidence="7 8">
    <name type="scientific">Gulosibacter faecalis</name>
    <dbReference type="NCBI Taxonomy" id="272240"/>
    <lineage>
        <taxon>Bacteria</taxon>
        <taxon>Bacillati</taxon>
        <taxon>Actinomycetota</taxon>
        <taxon>Actinomycetes</taxon>
        <taxon>Micrococcales</taxon>
        <taxon>Microbacteriaceae</taxon>
        <taxon>Gulosibacter</taxon>
    </lineage>
</organism>
<feature type="region of interest" description="Disordered" evidence="6">
    <location>
        <begin position="1"/>
        <end position="92"/>
    </location>
</feature>
<protein>
    <recommendedName>
        <fullName evidence="3 4">Protein GrpE</fullName>
    </recommendedName>
    <alternativeName>
        <fullName evidence="3">HSP-70 cofactor</fullName>
    </alternativeName>
</protein>
<feature type="compositionally biased region" description="Acidic residues" evidence="6">
    <location>
        <begin position="74"/>
        <end position="88"/>
    </location>
</feature>
<dbReference type="Pfam" id="PF01025">
    <property type="entry name" value="GrpE"/>
    <property type="match status" value="1"/>
</dbReference>
<evidence type="ECO:0000256" key="6">
    <source>
        <dbReference type="SAM" id="MobiDB-lite"/>
    </source>
</evidence>
<evidence type="ECO:0000313" key="7">
    <source>
        <dbReference type="EMBL" id="MFD2757657.1"/>
    </source>
</evidence>
<comment type="subcellular location">
    <subcellularLocation>
        <location evidence="3">Cytoplasm</location>
    </subcellularLocation>
</comment>
<dbReference type="PROSITE" id="PS01071">
    <property type="entry name" value="GRPE"/>
    <property type="match status" value="1"/>
</dbReference>
<dbReference type="SUPFAM" id="SSF58014">
    <property type="entry name" value="Coiled-coil domain of nucleotide exchange factor GrpE"/>
    <property type="match status" value="1"/>
</dbReference>
<dbReference type="InterPro" id="IPR000740">
    <property type="entry name" value="GrpE"/>
</dbReference>
<comment type="caution">
    <text evidence="7">The sequence shown here is derived from an EMBL/GenBank/DDBJ whole genome shotgun (WGS) entry which is preliminary data.</text>
</comment>
<dbReference type="EMBL" id="JBHUNE010000003">
    <property type="protein sequence ID" value="MFD2757657.1"/>
    <property type="molecule type" value="Genomic_DNA"/>
</dbReference>
<keyword evidence="2 3" id="KW-0143">Chaperone</keyword>
<evidence type="ECO:0000256" key="2">
    <source>
        <dbReference type="ARBA" id="ARBA00023186"/>
    </source>
</evidence>
<feature type="compositionally biased region" description="Basic and acidic residues" evidence="6">
    <location>
        <begin position="10"/>
        <end position="25"/>
    </location>
</feature>
<name>A0ABW5UZ24_9MICO</name>
<dbReference type="InterPro" id="IPR013805">
    <property type="entry name" value="GrpE_CC"/>
</dbReference>
<accession>A0ABW5UZ24</accession>
<dbReference type="Proteomes" id="UP001597492">
    <property type="component" value="Unassembled WGS sequence"/>
</dbReference>
<feature type="compositionally biased region" description="Low complexity" evidence="6">
    <location>
        <begin position="59"/>
        <end position="73"/>
    </location>
</feature>
<reference evidence="8" key="1">
    <citation type="journal article" date="2019" name="Int. J. Syst. Evol. Microbiol.">
        <title>The Global Catalogue of Microorganisms (GCM) 10K type strain sequencing project: providing services to taxonomists for standard genome sequencing and annotation.</title>
        <authorList>
            <consortium name="The Broad Institute Genomics Platform"/>
            <consortium name="The Broad Institute Genome Sequencing Center for Infectious Disease"/>
            <person name="Wu L."/>
            <person name="Ma J."/>
        </authorList>
    </citation>
    <scope>NUCLEOTIDE SEQUENCE [LARGE SCALE GENOMIC DNA]</scope>
    <source>
        <strain evidence="8">TISTR 1514</strain>
    </source>
</reference>
<comment type="subunit">
    <text evidence="3">Homodimer.</text>
</comment>
<dbReference type="SUPFAM" id="SSF51064">
    <property type="entry name" value="Head domain of nucleotide exchange factor GrpE"/>
    <property type="match status" value="1"/>
</dbReference>
<dbReference type="Gene3D" id="2.30.22.10">
    <property type="entry name" value="Head domain of nucleotide exchange factor GrpE"/>
    <property type="match status" value="1"/>
</dbReference>
<comment type="function">
    <text evidence="3 4">Participates actively in the response to hyperosmotic and heat shock by preventing the aggregation of stress-denatured proteins, in association with DnaK and GrpE. It is the nucleotide exchange factor for DnaK and may function as a thermosensor. Unfolded proteins bind initially to DnaJ; upon interaction with the DnaJ-bound protein, DnaK hydrolyzes its bound ATP, resulting in the formation of a stable complex. GrpE releases ADP from DnaK; ATP binding to DnaK triggers the release of the substrate protein, thus completing the reaction cycle. Several rounds of ATP-dependent interactions between DnaJ, DnaK and GrpE are required for fully efficient folding.</text>
</comment>
<evidence type="ECO:0000313" key="8">
    <source>
        <dbReference type="Proteomes" id="UP001597492"/>
    </source>
</evidence>
<keyword evidence="3" id="KW-0963">Cytoplasm</keyword>
<evidence type="ECO:0000256" key="1">
    <source>
        <dbReference type="ARBA" id="ARBA00009054"/>
    </source>
</evidence>
<gene>
    <name evidence="3" type="primary">grpE</name>
    <name evidence="7" type="ORF">ACFSW7_04590</name>
</gene>
<dbReference type="CDD" id="cd00446">
    <property type="entry name" value="GrpE"/>
    <property type="match status" value="1"/>
</dbReference>
<keyword evidence="3 4" id="KW-0346">Stress response</keyword>
<keyword evidence="8" id="KW-1185">Reference proteome</keyword>
<proteinExistence type="inferred from homology"/>
<dbReference type="RefSeq" id="WP_019618350.1">
    <property type="nucleotide sequence ID" value="NZ_JBHUNE010000003.1"/>
</dbReference>
<dbReference type="PANTHER" id="PTHR21237">
    <property type="entry name" value="GRPE PROTEIN"/>
    <property type="match status" value="1"/>
</dbReference>
<evidence type="ECO:0000256" key="5">
    <source>
        <dbReference type="RuleBase" id="RU004478"/>
    </source>
</evidence>
<evidence type="ECO:0000256" key="4">
    <source>
        <dbReference type="RuleBase" id="RU000639"/>
    </source>
</evidence>
<evidence type="ECO:0000256" key="3">
    <source>
        <dbReference type="HAMAP-Rule" id="MF_01151"/>
    </source>
</evidence>
<comment type="similarity">
    <text evidence="1 3 5">Belongs to the GrpE family.</text>
</comment>
<sequence>MGDENPNDNQNEREEPIVNDKRRIDPTTGKVRGQGSAEETGEELPTISEEELNTLLEEAMSASAASDSKPAADQADDAEVVADEEAVQDDPHGYLADLKRVQAEYANFRRRTEREKEELAALATAKAAKQLLPVLDDLDRADAAGDLPEGSPFQVIASKLRASVERLGVERYGEKGEPFDPQRHEAIAQLPNPEVTEATIADVVEVGYRIGDREIRAAKVAVFVPGA</sequence>
<dbReference type="PANTHER" id="PTHR21237:SF23">
    <property type="entry name" value="GRPE PROTEIN HOMOLOG, MITOCHONDRIAL"/>
    <property type="match status" value="1"/>
</dbReference>
<dbReference type="InterPro" id="IPR009012">
    <property type="entry name" value="GrpE_head"/>
</dbReference>
<dbReference type="Gene3D" id="3.90.20.20">
    <property type="match status" value="1"/>
</dbReference>
<dbReference type="HAMAP" id="MF_01151">
    <property type="entry name" value="GrpE"/>
    <property type="match status" value="1"/>
</dbReference>
<dbReference type="PRINTS" id="PR00773">
    <property type="entry name" value="GRPEPROTEIN"/>
</dbReference>